<dbReference type="PROSITE" id="PS50850">
    <property type="entry name" value="MFS"/>
    <property type="match status" value="1"/>
</dbReference>
<feature type="transmembrane region" description="Helical" evidence="6">
    <location>
        <begin position="254"/>
        <end position="274"/>
    </location>
</feature>
<evidence type="ECO:0000256" key="5">
    <source>
        <dbReference type="ARBA" id="ARBA00023136"/>
    </source>
</evidence>
<evidence type="ECO:0000256" key="1">
    <source>
        <dbReference type="ARBA" id="ARBA00004651"/>
    </source>
</evidence>
<dbReference type="RefSeq" id="WP_136642071.1">
    <property type="nucleotide sequence ID" value="NZ_QYRT01000015.1"/>
</dbReference>
<dbReference type="Pfam" id="PF07690">
    <property type="entry name" value="MFS_1"/>
    <property type="match status" value="1"/>
</dbReference>
<feature type="transmembrane region" description="Helical" evidence="6">
    <location>
        <begin position="309"/>
        <end position="327"/>
    </location>
</feature>
<accession>A0A4T2BXB6</accession>
<comment type="subcellular location">
    <subcellularLocation>
        <location evidence="1">Cell membrane</location>
        <topology evidence="1">Multi-pass membrane protein</topology>
    </subcellularLocation>
</comment>
<keyword evidence="2" id="KW-1003">Cell membrane</keyword>
<dbReference type="SUPFAM" id="SSF103473">
    <property type="entry name" value="MFS general substrate transporter"/>
    <property type="match status" value="1"/>
</dbReference>
<keyword evidence="3 6" id="KW-0812">Transmembrane</keyword>
<dbReference type="EMBL" id="QYRT01000015">
    <property type="protein sequence ID" value="TIH36603.1"/>
    <property type="molecule type" value="Genomic_DNA"/>
</dbReference>
<dbReference type="CDD" id="cd17324">
    <property type="entry name" value="MFS_NepI_like"/>
    <property type="match status" value="1"/>
</dbReference>
<dbReference type="OrthoDB" id="9814237at2"/>
<evidence type="ECO:0000256" key="3">
    <source>
        <dbReference type="ARBA" id="ARBA00022692"/>
    </source>
</evidence>
<dbReference type="AlphaFoldDB" id="A0A4T2BXB6"/>
<feature type="transmembrane region" description="Helical" evidence="6">
    <location>
        <begin position="219"/>
        <end position="242"/>
    </location>
</feature>
<gene>
    <name evidence="8" type="ORF">D4765_09530</name>
</gene>
<dbReference type="PANTHER" id="PTHR43124">
    <property type="entry name" value="PURINE EFFLUX PUMP PBUE"/>
    <property type="match status" value="1"/>
</dbReference>
<dbReference type="Gene3D" id="1.20.1250.20">
    <property type="entry name" value="MFS general substrate transporter like domains"/>
    <property type="match status" value="1"/>
</dbReference>
<feature type="transmembrane region" description="Helical" evidence="6">
    <location>
        <begin position="12"/>
        <end position="35"/>
    </location>
</feature>
<dbReference type="InterPro" id="IPR011701">
    <property type="entry name" value="MFS"/>
</dbReference>
<dbReference type="InterPro" id="IPR020846">
    <property type="entry name" value="MFS_dom"/>
</dbReference>
<feature type="transmembrane region" description="Helical" evidence="6">
    <location>
        <begin position="348"/>
        <end position="369"/>
    </location>
</feature>
<dbReference type="InterPro" id="IPR036259">
    <property type="entry name" value="MFS_trans_sf"/>
</dbReference>
<evidence type="ECO:0000256" key="2">
    <source>
        <dbReference type="ARBA" id="ARBA00022475"/>
    </source>
</evidence>
<evidence type="ECO:0000256" key="6">
    <source>
        <dbReference type="SAM" id="Phobius"/>
    </source>
</evidence>
<keyword evidence="9" id="KW-1185">Reference proteome</keyword>
<sequence>MFDTLPAARRRFALVALALGAFGIGIAEFVTSGLLPNIARDLDGATYAVDPASAIASAGLLVSAYALGVVVGAPAIAAATAHWPQKRVLLLMLAVFVVANFAVALLPSFHLVLAARFLSGLPHGAFLGTAGLLAASLMGPGKRGRGVAFIAAGLTLATIVGVPLGSIVGGLLGWRAIFVIIAGIFALALVAVLAAIPSRAGNPEAGIRSELRAFLLPQVWLTVGMGAIGFGGMFAVFTYIAPIASNVTGIGDGMLPWVLVVFGLGMTGGSVAASRVSDLSVAAALLVFLGGMALSLAGFVLFAATLAGLLVFTFLLGIFAGGSSVAIQTRLMDVAAPSRAVGAALTHSALNLGNALGAYLGGLVIAAGFGYLSPAVIGAALSLIGVGIVVVALLLGRRAAVSASTAHAQPGQMTAQTVFDSR</sequence>
<dbReference type="GO" id="GO:0022857">
    <property type="term" value="F:transmembrane transporter activity"/>
    <property type="evidence" value="ECO:0007669"/>
    <property type="project" value="InterPro"/>
</dbReference>
<keyword evidence="4 6" id="KW-1133">Transmembrane helix</keyword>
<proteinExistence type="predicted"/>
<feature type="transmembrane region" description="Helical" evidence="6">
    <location>
        <begin position="375"/>
        <end position="395"/>
    </location>
</feature>
<evidence type="ECO:0000313" key="8">
    <source>
        <dbReference type="EMBL" id="TIH36603.1"/>
    </source>
</evidence>
<protein>
    <submittedName>
        <fullName evidence="8">MFS transporter</fullName>
    </submittedName>
</protein>
<dbReference type="InterPro" id="IPR050189">
    <property type="entry name" value="MFS_Efflux_Transporters"/>
</dbReference>
<feature type="transmembrane region" description="Helical" evidence="6">
    <location>
        <begin position="113"/>
        <end position="135"/>
    </location>
</feature>
<evidence type="ECO:0000259" key="7">
    <source>
        <dbReference type="PROSITE" id="PS50850"/>
    </source>
</evidence>
<comment type="caution">
    <text evidence="8">The sequence shown here is derived from an EMBL/GenBank/DDBJ whole genome shotgun (WGS) entry which is preliminary data.</text>
</comment>
<feature type="transmembrane region" description="Helical" evidence="6">
    <location>
        <begin position="55"/>
        <end position="76"/>
    </location>
</feature>
<feature type="transmembrane region" description="Helical" evidence="6">
    <location>
        <begin position="147"/>
        <end position="168"/>
    </location>
</feature>
<keyword evidence="5 6" id="KW-0472">Membrane</keyword>
<organism evidence="8 9">
    <name type="scientific">Subtercola vilae</name>
    <dbReference type="NCBI Taxonomy" id="2056433"/>
    <lineage>
        <taxon>Bacteria</taxon>
        <taxon>Bacillati</taxon>
        <taxon>Actinomycetota</taxon>
        <taxon>Actinomycetes</taxon>
        <taxon>Micrococcales</taxon>
        <taxon>Microbacteriaceae</taxon>
        <taxon>Subtercola</taxon>
    </lineage>
</organism>
<dbReference type="Proteomes" id="UP000306192">
    <property type="component" value="Unassembled WGS sequence"/>
</dbReference>
<name>A0A4T2BXB6_9MICO</name>
<feature type="domain" description="Major facilitator superfamily (MFS) profile" evidence="7">
    <location>
        <begin position="13"/>
        <end position="397"/>
    </location>
</feature>
<evidence type="ECO:0000256" key="4">
    <source>
        <dbReference type="ARBA" id="ARBA00022989"/>
    </source>
</evidence>
<feature type="transmembrane region" description="Helical" evidence="6">
    <location>
        <begin position="174"/>
        <end position="198"/>
    </location>
</feature>
<dbReference type="GO" id="GO:0005886">
    <property type="term" value="C:plasma membrane"/>
    <property type="evidence" value="ECO:0007669"/>
    <property type="project" value="UniProtKB-SubCell"/>
</dbReference>
<dbReference type="PANTHER" id="PTHR43124:SF3">
    <property type="entry name" value="CHLORAMPHENICOL EFFLUX PUMP RV0191"/>
    <property type="match status" value="1"/>
</dbReference>
<feature type="transmembrane region" description="Helical" evidence="6">
    <location>
        <begin position="88"/>
        <end position="107"/>
    </location>
</feature>
<reference evidence="8 9" key="1">
    <citation type="journal article" date="2019" name="Microorganisms">
        <title>Systematic Affiliation and Genome Analysis of Subtercola vilae DB165(T) with Particular Emphasis on Cold Adaptation of an Isolate from a High-Altitude Cold Volcano Lake.</title>
        <authorList>
            <person name="Villalobos A.S."/>
            <person name="Wiese J."/>
            <person name="Imhoff J.F."/>
            <person name="Dorador C."/>
            <person name="Keller A."/>
            <person name="Hentschel U."/>
        </authorList>
    </citation>
    <scope>NUCLEOTIDE SEQUENCE [LARGE SCALE GENOMIC DNA]</scope>
    <source>
        <strain evidence="8 9">DB165</strain>
    </source>
</reference>
<feature type="transmembrane region" description="Helical" evidence="6">
    <location>
        <begin position="281"/>
        <end position="303"/>
    </location>
</feature>
<evidence type="ECO:0000313" key="9">
    <source>
        <dbReference type="Proteomes" id="UP000306192"/>
    </source>
</evidence>